<feature type="domain" description="HTH araC/xylS-type" evidence="4">
    <location>
        <begin position="158"/>
        <end position="256"/>
    </location>
</feature>
<keyword evidence="1" id="KW-0805">Transcription regulation</keyword>
<dbReference type="InterPro" id="IPR003313">
    <property type="entry name" value="AraC-bd"/>
</dbReference>
<dbReference type="InterPro" id="IPR009057">
    <property type="entry name" value="Homeodomain-like_sf"/>
</dbReference>
<protein>
    <submittedName>
        <fullName evidence="5">AraC family transcriptional regulator</fullName>
    </submittedName>
</protein>
<evidence type="ECO:0000259" key="4">
    <source>
        <dbReference type="PROSITE" id="PS01124"/>
    </source>
</evidence>
<dbReference type="Proteomes" id="UP000310636">
    <property type="component" value="Unassembled WGS sequence"/>
</dbReference>
<dbReference type="Pfam" id="PF12833">
    <property type="entry name" value="HTH_18"/>
    <property type="match status" value="1"/>
</dbReference>
<organism evidence="5 6">
    <name type="scientific">Cohnella fermenti</name>
    <dbReference type="NCBI Taxonomy" id="2565925"/>
    <lineage>
        <taxon>Bacteria</taxon>
        <taxon>Bacillati</taxon>
        <taxon>Bacillota</taxon>
        <taxon>Bacilli</taxon>
        <taxon>Bacillales</taxon>
        <taxon>Paenibacillaceae</taxon>
        <taxon>Cohnella</taxon>
    </lineage>
</organism>
<dbReference type="SUPFAM" id="SSF51215">
    <property type="entry name" value="Regulatory protein AraC"/>
    <property type="match status" value="1"/>
</dbReference>
<evidence type="ECO:0000313" key="5">
    <source>
        <dbReference type="EMBL" id="THF79096.1"/>
    </source>
</evidence>
<sequence length="262" mass="30801">MVRIKSVHFDDYDTNWYNPEVYVKSHIFVFILQGKVQYALNGSRCELDKSDFLLIPTGTRREAWSHPGGGHQKYTVFFEPEESVQQSLPLLCSRSHRIERCHLFDYVKQRFAVLHQHWVGRQPYFEVLCASICTELLTLLYREISMRHLSPIKIRLCEQLKEYIIEHYRAPIRLEELARQIDRSANYTNAIFKETTGQTPIEFMLQLRISTARELLADTEMTQADIARYLGFFDASYFYRTFKRLTGSTPASVRQAARLSRS</sequence>
<dbReference type="EMBL" id="SSOB01000014">
    <property type="protein sequence ID" value="THF79096.1"/>
    <property type="molecule type" value="Genomic_DNA"/>
</dbReference>
<dbReference type="OrthoDB" id="345425at2"/>
<accession>A0A4V3WFA7</accession>
<proteinExistence type="predicted"/>
<evidence type="ECO:0000256" key="1">
    <source>
        <dbReference type="ARBA" id="ARBA00023015"/>
    </source>
</evidence>
<gene>
    <name evidence="5" type="ORF">E6C55_12840</name>
</gene>
<reference evidence="5 6" key="1">
    <citation type="submission" date="2019-04" db="EMBL/GenBank/DDBJ databases">
        <title>Cohnella sp. nov. isolated from preserved vegetables.</title>
        <authorList>
            <person name="Lin S.-Y."/>
            <person name="Hung M.-H."/>
            <person name="Young C.-C."/>
        </authorList>
    </citation>
    <scope>NUCLEOTIDE SEQUENCE [LARGE SCALE GENOMIC DNA]</scope>
    <source>
        <strain evidence="5 6">CC-MHH1044</strain>
    </source>
</reference>
<dbReference type="AlphaFoldDB" id="A0A4V3WFA7"/>
<dbReference type="PROSITE" id="PS01124">
    <property type="entry name" value="HTH_ARAC_FAMILY_2"/>
    <property type="match status" value="1"/>
</dbReference>
<keyword evidence="6" id="KW-1185">Reference proteome</keyword>
<dbReference type="PANTHER" id="PTHR43280">
    <property type="entry name" value="ARAC-FAMILY TRANSCRIPTIONAL REGULATOR"/>
    <property type="match status" value="1"/>
</dbReference>
<dbReference type="InterPro" id="IPR037923">
    <property type="entry name" value="HTH-like"/>
</dbReference>
<dbReference type="SUPFAM" id="SSF46689">
    <property type="entry name" value="Homeodomain-like"/>
    <property type="match status" value="2"/>
</dbReference>
<evidence type="ECO:0000256" key="2">
    <source>
        <dbReference type="ARBA" id="ARBA00023125"/>
    </source>
</evidence>
<dbReference type="Gene3D" id="1.10.10.60">
    <property type="entry name" value="Homeodomain-like"/>
    <property type="match status" value="2"/>
</dbReference>
<dbReference type="GO" id="GO:0043565">
    <property type="term" value="F:sequence-specific DNA binding"/>
    <property type="evidence" value="ECO:0007669"/>
    <property type="project" value="InterPro"/>
</dbReference>
<dbReference type="Pfam" id="PF02311">
    <property type="entry name" value="AraC_binding"/>
    <property type="match status" value="1"/>
</dbReference>
<dbReference type="SMART" id="SM00342">
    <property type="entry name" value="HTH_ARAC"/>
    <property type="match status" value="1"/>
</dbReference>
<dbReference type="GO" id="GO:0003700">
    <property type="term" value="F:DNA-binding transcription factor activity"/>
    <property type="evidence" value="ECO:0007669"/>
    <property type="project" value="InterPro"/>
</dbReference>
<keyword evidence="2" id="KW-0238">DNA-binding</keyword>
<dbReference type="RefSeq" id="WP_136370202.1">
    <property type="nucleotide sequence ID" value="NZ_SSOB01000014.1"/>
</dbReference>
<dbReference type="PANTHER" id="PTHR43280:SF2">
    <property type="entry name" value="HTH-TYPE TRANSCRIPTIONAL REGULATOR EXSA"/>
    <property type="match status" value="1"/>
</dbReference>
<name>A0A4V3WFA7_9BACL</name>
<evidence type="ECO:0000256" key="3">
    <source>
        <dbReference type="ARBA" id="ARBA00023163"/>
    </source>
</evidence>
<comment type="caution">
    <text evidence="5">The sequence shown here is derived from an EMBL/GenBank/DDBJ whole genome shotgun (WGS) entry which is preliminary data.</text>
</comment>
<evidence type="ECO:0000313" key="6">
    <source>
        <dbReference type="Proteomes" id="UP000310636"/>
    </source>
</evidence>
<dbReference type="InterPro" id="IPR018060">
    <property type="entry name" value="HTH_AraC"/>
</dbReference>
<keyword evidence="3" id="KW-0804">Transcription</keyword>